<dbReference type="EMBL" id="PVWO01000546">
    <property type="protein sequence ID" value="PSB43583.1"/>
    <property type="molecule type" value="Genomic_DNA"/>
</dbReference>
<dbReference type="InterPro" id="IPR012902">
    <property type="entry name" value="N_methyl_site"/>
</dbReference>
<accession>A0A2T1FEZ8</accession>
<protein>
    <submittedName>
        <fullName evidence="2">Prepilin-type cleavage/methylation domain-containing protein</fullName>
    </submittedName>
</protein>
<organism evidence="2 3">
    <name type="scientific">Chamaesiphon polymorphus CCALA 037</name>
    <dbReference type="NCBI Taxonomy" id="2107692"/>
    <lineage>
        <taxon>Bacteria</taxon>
        <taxon>Bacillati</taxon>
        <taxon>Cyanobacteriota</taxon>
        <taxon>Cyanophyceae</taxon>
        <taxon>Gomontiellales</taxon>
        <taxon>Chamaesiphonaceae</taxon>
        <taxon>Chamaesiphon</taxon>
    </lineage>
</organism>
<keyword evidence="1" id="KW-0472">Membrane</keyword>
<sequence>MNYQIFSKFKCQSQVTGFTLAELLIAIAITGIIITVGGSGLVLILNYDLQAKSKTDLRMELNRALDFISDDLRESNNISTSIPPSWTGWTVPAGYSSVLFVTKALGTPGGSQVAYYVRDKLPSATSPVWQGPQIIYRATITNDEGNALVDSIKTGGFPVPTITASRQVTLSLTGQSCPPSSPENTCSNPQTLTISTQVFARTQ</sequence>
<dbReference type="OrthoDB" id="545591at2"/>
<keyword evidence="3" id="KW-1185">Reference proteome</keyword>
<proteinExistence type="predicted"/>
<comment type="caution">
    <text evidence="2">The sequence shown here is derived from an EMBL/GenBank/DDBJ whole genome shotgun (WGS) entry which is preliminary data.</text>
</comment>
<evidence type="ECO:0000313" key="3">
    <source>
        <dbReference type="Proteomes" id="UP000238937"/>
    </source>
</evidence>
<dbReference type="Pfam" id="PF07963">
    <property type="entry name" value="N_methyl"/>
    <property type="match status" value="1"/>
</dbReference>
<dbReference type="Proteomes" id="UP000238937">
    <property type="component" value="Unassembled WGS sequence"/>
</dbReference>
<keyword evidence="1" id="KW-1133">Transmembrane helix</keyword>
<evidence type="ECO:0000313" key="2">
    <source>
        <dbReference type="EMBL" id="PSB43583.1"/>
    </source>
</evidence>
<keyword evidence="1" id="KW-0812">Transmembrane</keyword>
<name>A0A2T1FEZ8_9CYAN</name>
<dbReference type="NCBIfam" id="TIGR02532">
    <property type="entry name" value="IV_pilin_GFxxxE"/>
    <property type="match status" value="1"/>
</dbReference>
<evidence type="ECO:0000256" key="1">
    <source>
        <dbReference type="SAM" id="Phobius"/>
    </source>
</evidence>
<feature type="transmembrane region" description="Helical" evidence="1">
    <location>
        <begin position="23"/>
        <end position="49"/>
    </location>
</feature>
<gene>
    <name evidence="2" type="ORF">C7B77_26095</name>
</gene>
<dbReference type="RefSeq" id="WP_106311880.1">
    <property type="nucleotide sequence ID" value="NZ_PVWO01000546.1"/>
</dbReference>
<dbReference type="AlphaFoldDB" id="A0A2T1FEZ8"/>
<reference evidence="2 3" key="1">
    <citation type="submission" date="2018-03" db="EMBL/GenBank/DDBJ databases">
        <title>The ancient ancestry and fast evolution of plastids.</title>
        <authorList>
            <person name="Moore K.R."/>
            <person name="Magnabosco C."/>
            <person name="Momper L."/>
            <person name="Gold D.A."/>
            <person name="Bosak T."/>
            <person name="Fournier G.P."/>
        </authorList>
    </citation>
    <scope>NUCLEOTIDE SEQUENCE [LARGE SCALE GENOMIC DNA]</scope>
    <source>
        <strain evidence="2 3">CCALA 037</strain>
    </source>
</reference>